<keyword evidence="2" id="KW-1185">Reference proteome</keyword>
<dbReference type="EMBL" id="BNCF01000011">
    <property type="protein sequence ID" value="GHE38118.1"/>
    <property type="molecule type" value="Genomic_DNA"/>
</dbReference>
<dbReference type="OrthoDB" id="5739641at2"/>
<reference evidence="1" key="1">
    <citation type="journal article" date="2014" name="Int. J. Syst. Evol. Microbiol.">
        <title>Complete genome sequence of Corynebacterium casei LMG S-19264T (=DSM 44701T), isolated from a smear-ripened cheese.</title>
        <authorList>
            <consortium name="US DOE Joint Genome Institute (JGI-PGF)"/>
            <person name="Walter F."/>
            <person name="Albersmeier A."/>
            <person name="Kalinowski J."/>
            <person name="Ruckert C."/>
        </authorList>
    </citation>
    <scope>NUCLEOTIDE SEQUENCE</scope>
    <source>
        <strain evidence="1">KCTC 32020</strain>
    </source>
</reference>
<accession>A0A919DFI4</accession>
<dbReference type="InterPro" id="IPR021330">
    <property type="entry name" value="DUF2939"/>
</dbReference>
<name>A0A919DFI4_9GAMM</name>
<proteinExistence type="predicted"/>
<organism evidence="1 2">
    <name type="scientific">Vulcaniibacterium thermophilum</name>
    <dbReference type="NCBI Taxonomy" id="1169913"/>
    <lineage>
        <taxon>Bacteria</taxon>
        <taxon>Pseudomonadati</taxon>
        <taxon>Pseudomonadota</taxon>
        <taxon>Gammaproteobacteria</taxon>
        <taxon>Lysobacterales</taxon>
        <taxon>Lysobacteraceae</taxon>
        <taxon>Vulcaniibacterium</taxon>
    </lineage>
</organism>
<comment type="caution">
    <text evidence="1">The sequence shown here is derived from an EMBL/GenBank/DDBJ whole genome shotgun (WGS) entry which is preliminary data.</text>
</comment>
<sequence length="185" mass="19627">MKKVLVLLLIALLALAGYVAAGPFLAIRGIRAALERRDVAALDEYVDFAAVRASLRAQIEDAIARHAGPDAQADPFAAFGLKLASTAAGSLADAVATPAGIAAVLEGRSVLRRLGGGGSRDARAGVGHERWLDDLHYRYESPSRFTATVRNADGEPVVFVFGRDGLRWTLVDVRLPPGLLDGRSR</sequence>
<reference evidence="1" key="2">
    <citation type="submission" date="2020-09" db="EMBL/GenBank/DDBJ databases">
        <authorList>
            <person name="Sun Q."/>
            <person name="Kim S."/>
        </authorList>
    </citation>
    <scope>NUCLEOTIDE SEQUENCE</scope>
    <source>
        <strain evidence="1">KCTC 32020</strain>
    </source>
</reference>
<dbReference type="AlphaFoldDB" id="A0A919DFI4"/>
<dbReference type="Pfam" id="PF11159">
    <property type="entry name" value="DUF2939"/>
    <property type="match status" value="1"/>
</dbReference>
<evidence type="ECO:0000313" key="2">
    <source>
        <dbReference type="Proteomes" id="UP000636453"/>
    </source>
</evidence>
<evidence type="ECO:0008006" key="3">
    <source>
        <dbReference type="Google" id="ProtNLM"/>
    </source>
</evidence>
<dbReference type="RefSeq" id="WP_146471896.1">
    <property type="nucleotide sequence ID" value="NZ_BNCF01000011.1"/>
</dbReference>
<gene>
    <name evidence="1" type="ORF">GCM10007167_20410</name>
</gene>
<dbReference type="Proteomes" id="UP000636453">
    <property type="component" value="Unassembled WGS sequence"/>
</dbReference>
<protein>
    <recommendedName>
        <fullName evidence="3">DUF2939 domain-containing protein</fullName>
    </recommendedName>
</protein>
<evidence type="ECO:0000313" key="1">
    <source>
        <dbReference type="EMBL" id="GHE38118.1"/>
    </source>
</evidence>